<dbReference type="EMBL" id="LR217737">
    <property type="protein sequence ID" value="VFP88129.1"/>
    <property type="molecule type" value="Genomic_DNA"/>
</dbReference>
<dbReference type="GO" id="GO:0003677">
    <property type="term" value="F:DNA binding"/>
    <property type="evidence" value="ECO:0007669"/>
    <property type="project" value="UniProtKB-KW"/>
</dbReference>
<sequence length="109" mass="12694">MTYKTIETKLYTAFNPSYLLIKDESHYHQSYSGLESHFKVIIVSNLFNQKTFLQRHRSIYSVLALELKNSIHALSLNAYSLTEWDNIKHISTIHASPKCLGLLRHNIDE</sequence>
<dbReference type="InterPro" id="IPR050961">
    <property type="entry name" value="BolA/IbaG_stress_morph_reg"/>
</dbReference>
<dbReference type="Pfam" id="PF01722">
    <property type="entry name" value="BolA"/>
    <property type="match status" value="1"/>
</dbReference>
<dbReference type="Proteomes" id="UP000294289">
    <property type="component" value="Chromosome"/>
</dbReference>
<dbReference type="SUPFAM" id="SSF82657">
    <property type="entry name" value="BolA-like"/>
    <property type="match status" value="1"/>
</dbReference>
<dbReference type="RefSeq" id="WP_157991013.1">
    <property type="nucleotide sequence ID" value="NZ_LR217737.1"/>
</dbReference>
<evidence type="ECO:0000313" key="3">
    <source>
        <dbReference type="EMBL" id="VFP88129.1"/>
    </source>
</evidence>
<evidence type="ECO:0000313" key="4">
    <source>
        <dbReference type="Proteomes" id="UP000294289"/>
    </source>
</evidence>
<dbReference type="PANTHER" id="PTHR46229">
    <property type="entry name" value="BOLA TRANSCRIPTION REGULATOR"/>
    <property type="match status" value="1"/>
</dbReference>
<name>A0A803GCJ9_9GAMM</name>
<evidence type="ECO:0000256" key="2">
    <source>
        <dbReference type="RuleBase" id="RU003860"/>
    </source>
</evidence>
<gene>
    <name evidence="3" type="primary">bolA</name>
    <name evidence="3" type="ORF">ERCIPICE3303_352</name>
</gene>
<protein>
    <submittedName>
        <fullName evidence="3">DNA-binding transcriptional regulator BolA</fullName>
    </submittedName>
</protein>
<keyword evidence="3" id="KW-0238">DNA-binding</keyword>
<dbReference type="PANTHER" id="PTHR46229:SF2">
    <property type="entry name" value="BOLA-LIKE PROTEIN 1"/>
    <property type="match status" value="1"/>
</dbReference>
<proteinExistence type="inferred from homology"/>
<comment type="similarity">
    <text evidence="1 2">Belongs to the BolA/IbaG family.</text>
</comment>
<dbReference type="OrthoDB" id="9801469at2"/>
<reference evidence="3 4" key="1">
    <citation type="submission" date="2019-02" db="EMBL/GenBank/DDBJ databases">
        <authorList>
            <person name="Manzano-Marin A."/>
            <person name="Manzano-Marin A."/>
        </authorList>
    </citation>
    <scope>NUCLEOTIDE SEQUENCE [LARGE SCALE GENOMIC DNA]</scope>
    <source>
        <strain evidence="3 4">ErCipiceae</strain>
    </source>
</reference>
<dbReference type="Gene3D" id="3.30.300.90">
    <property type="entry name" value="BolA-like"/>
    <property type="match status" value="1"/>
</dbReference>
<organism evidence="3 4">
    <name type="scientific">Candidatus Erwinia haradaeae</name>
    <dbReference type="NCBI Taxonomy" id="1922217"/>
    <lineage>
        <taxon>Bacteria</taxon>
        <taxon>Pseudomonadati</taxon>
        <taxon>Pseudomonadota</taxon>
        <taxon>Gammaproteobacteria</taxon>
        <taxon>Enterobacterales</taxon>
        <taxon>Erwiniaceae</taxon>
        <taxon>Erwinia</taxon>
    </lineage>
</organism>
<dbReference type="AlphaFoldDB" id="A0A803GCJ9"/>
<dbReference type="GO" id="GO:0005829">
    <property type="term" value="C:cytosol"/>
    <property type="evidence" value="ECO:0007669"/>
    <property type="project" value="TreeGrafter"/>
</dbReference>
<dbReference type="GO" id="GO:0006351">
    <property type="term" value="P:DNA-templated transcription"/>
    <property type="evidence" value="ECO:0007669"/>
    <property type="project" value="TreeGrafter"/>
</dbReference>
<evidence type="ECO:0000256" key="1">
    <source>
        <dbReference type="ARBA" id="ARBA00005578"/>
    </source>
</evidence>
<dbReference type="InterPro" id="IPR036065">
    <property type="entry name" value="BolA-like_sf"/>
</dbReference>
<accession>A0A803GCJ9</accession>
<dbReference type="PIRSF" id="PIRSF003113">
    <property type="entry name" value="BolA"/>
    <property type="match status" value="1"/>
</dbReference>
<dbReference type="InterPro" id="IPR002634">
    <property type="entry name" value="BolA"/>
</dbReference>